<dbReference type="PANTHER" id="PTHR33154:SF33">
    <property type="entry name" value="TRANSCRIPTIONAL REPRESSOR SDPR"/>
    <property type="match status" value="1"/>
</dbReference>
<dbReference type="PANTHER" id="PTHR33154">
    <property type="entry name" value="TRANSCRIPTIONAL REGULATOR, ARSR FAMILY"/>
    <property type="match status" value="1"/>
</dbReference>
<evidence type="ECO:0000313" key="5">
    <source>
        <dbReference type="EMBL" id="PWB69742.1"/>
    </source>
</evidence>
<evidence type="ECO:0000256" key="1">
    <source>
        <dbReference type="ARBA" id="ARBA00023015"/>
    </source>
</evidence>
<keyword evidence="2" id="KW-0238">DNA-binding</keyword>
<dbReference type="NCBIfam" id="NF033788">
    <property type="entry name" value="HTH_metalloreg"/>
    <property type="match status" value="1"/>
</dbReference>
<name>A0A855X4D8_9BACT</name>
<dbReference type="GO" id="GO:0003700">
    <property type="term" value="F:DNA-binding transcription factor activity"/>
    <property type="evidence" value="ECO:0007669"/>
    <property type="project" value="InterPro"/>
</dbReference>
<dbReference type="Pfam" id="PF01022">
    <property type="entry name" value="HTH_5"/>
    <property type="match status" value="1"/>
</dbReference>
<reference evidence="5 6" key="1">
    <citation type="journal article" date="2018" name="ISME J.">
        <title>A methanotrophic archaeon couples anaerobic oxidation of methane to Fe(III) reduction.</title>
        <authorList>
            <person name="Cai C."/>
            <person name="Leu A.O."/>
            <person name="Xie G.J."/>
            <person name="Guo J."/>
            <person name="Feng Y."/>
            <person name="Zhao J.X."/>
            <person name="Tyson G.W."/>
            <person name="Yuan Z."/>
            <person name="Hu S."/>
        </authorList>
    </citation>
    <scope>NUCLEOTIDE SEQUENCE [LARGE SCALE GENOMIC DNA]</scope>
    <source>
        <strain evidence="5">FeB_12</strain>
    </source>
</reference>
<dbReference type="Gene3D" id="1.10.10.10">
    <property type="entry name" value="Winged helix-like DNA-binding domain superfamily/Winged helix DNA-binding domain"/>
    <property type="match status" value="1"/>
</dbReference>
<dbReference type="PROSITE" id="PS50987">
    <property type="entry name" value="HTH_ARSR_2"/>
    <property type="match status" value="1"/>
</dbReference>
<keyword evidence="1" id="KW-0805">Transcription regulation</keyword>
<proteinExistence type="predicted"/>
<dbReference type="InterPro" id="IPR036390">
    <property type="entry name" value="WH_DNA-bd_sf"/>
</dbReference>
<dbReference type="SMART" id="SM00418">
    <property type="entry name" value="HTH_ARSR"/>
    <property type="match status" value="1"/>
</dbReference>
<dbReference type="EMBL" id="PQAP01000165">
    <property type="protein sequence ID" value="PWB69742.1"/>
    <property type="molecule type" value="Genomic_DNA"/>
</dbReference>
<keyword evidence="3" id="KW-0804">Transcription</keyword>
<sequence length="142" mass="15837">MRIYVYVYSSMSEAMKTTQLPPILRAVADSTRLKILLMLESKPRTVGEIVDFFDLSQPTITRHLQTLATAGLVKRSRKGQNVYYELAVDMVKMMCSDLVACFPCCCVTAPSEGAAAMPILKIEKLISKRASKKNSLKTNKEV</sequence>
<dbReference type="InterPro" id="IPR051081">
    <property type="entry name" value="HTH_MetalResp_TranReg"/>
</dbReference>
<dbReference type="CDD" id="cd00090">
    <property type="entry name" value="HTH_ARSR"/>
    <property type="match status" value="1"/>
</dbReference>
<dbReference type="Proteomes" id="UP000250918">
    <property type="component" value="Unassembled WGS sequence"/>
</dbReference>
<dbReference type="AlphaFoldDB" id="A0A855X4D8"/>
<evidence type="ECO:0000256" key="3">
    <source>
        <dbReference type="ARBA" id="ARBA00023163"/>
    </source>
</evidence>
<evidence type="ECO:0000256" key="2">
    <source>
        <dbReference type="ARBA" id="ARBA00023125"/>
    </source>
</evidence>
<dbReference type="InterPro" id="IPR001845">
    <property type="entry name" value="HTH_ArsR_DNA-bd_dom"/>
</dbReference>
<dbReference type="GO" id="GO:0003677">
    <property type="term" value="F:DNA binding"/>
    <property type="evidence" value="ECO:0007669"/>
    <property type="project" value="UniProtKB-KW"/>
</dbReference>
<comment type="caution">
    <text evidence="5">The sequence shown here is derived from an EMBL/GenBank/DDBJ whole genome shotgun (WGS) entry which is preliminary data.</text>
</comment>
<protein>
    <recommendedName>
        <fullName evidence="4">HTH arsR-type domain-containing protein</fullName>
    </recommendedName>
</protein>
<organism evidence="5 6">
    <name type="scientific">candidate division GN15 bacterium</name>
    <dbReference type="NCBI Taxonomy" id="2072418"/>
    <lineage>
        <taxon>Bacteria</taxon>
        <taxon>candidate division GN15</taxon>
    </lineage>
</organism>
<dbReference type="SUPFAM" id="SSF46785">
    <property type="entry name" value="Winged helix' DNA-binding domain"/>
    <property type="match status" value="1"/>
</dbReference>
<feature type="domain" description="HTH arsR-type" evidence="4">
    <location>
        <begin position="12"/>
        <end position="106"/>
    </location>
</feature>
<dbReference type="InterPro" id="IPR036388">
    <property type="entry name" value="WH-like_DNA-bd_sf"/>
</dbReference>
<evidence type="ECO:0000313" key="6">
    <source>
        <dbReference type="Proteomes" id="UP000250918"/>
    </source>
</evidence>
<dbReference type="InterPro" id="IPR011991">
    <property type="entry name" value="ArsR-like_HTH"/>
</dbReference>
<accession>A0A855X4D8</accession>
<gene>
    <name evidence="5" type="ORF">C3F09_10090</name>
</gene>
<dbReference type="PRINTS" id="PR00778">
    <property type="entry name" value="HTHARSR"/>
</dbReference>
<evidence type="ECO:0000259" key="4">
    <source>
        <dbReference type="PROSITE" id="PS50987"/>
    </source>
</evidence>